<dbReference type="Proteomes" id="UP000322144">
    <property type="component" value="Segment"/>
</dbReference>
<sequence length="294" mass="33342">MKITFYGTGVACKEYRVYASAEITDLNTLTPIATIPATPPYRNYHEVDFNAIKNVQYYVVIRQVLEEGLFLDTGHTTCIERNTGALSNNADMGVDRLQRGDSTLGYFGTVPMEDLPGLTELVAAYSSLRSADLKGTTKPPYGKFMVNNEVYFIPSSVHNWLYPNEIYAAGFAAIEGTLDGTYITPQIKSDSRFKCLVEQGRDIIYQGHTYRPFIMDQWMFDNLFTPMNNNKQLRTASNLQVKYDTISKKDAYTAVALSNNKASKYVRQNTVGATILWYDHWLLSNIDICWKLME</sequence>
<evidence type="ECO:0000313" key="1">
    <source>
        <dbReference type="EMBL" id="QEM42100.1"/>
    </source>
</evidence>
<accession>A0A5C1K873</accession>
<dbReference type="EMBL" id="MN103543">
    <property type="protein sequence ID" value="QEM42100.1"/>
    <property type="molecule type" value="Genomic_DNA"/>
</dbReference>
<name>A0A5C1K873_9CAUD</name>
<reference evidence="1 2" key="1">
    <citation type="submission" date="2019-06" db="EMBL/GenBank/DDBJ databases">
        <title>A distant relative of Phikzvirus genus phages from a therapeutic phage collection.</title>
        <authorList>
            <person name="Hejnowicz M.S."/>
            <person name="Dabrowski K."/>
            <person name="Gawor J."/>
            <person name="Weber-Dabrowska B."/>
            <person name="Gromadka R."/>
            <person name="Lobocka M.B."/>
        </authorList>
    </citation>
    <scope>NUCLEOTIDE SEQUENCE [LARGE SCALE GENOMIC DNA]</scope>
</reference>
<dbReference type="RefSeq" id="YP_010661111.1">
    <property type="nucleotide sequence ID" value="NC_070882.1"/>
</dbReference>
<evidence type="ECO:0008006" key="3">
    <source>
        <dbReference type="Google" id="ProtNLM"/>
    </source>
</evidence>
<dbReference type="KEGG" id="vg:77937121"/>
<keyword evidence="2" id="KW-1185">Reference proteome</keyword>
<organism evidence="1 2">
    <name type="scientific">Pseudomonas phage vB_PaeM_PS119XW</name>
    <dbReference type="NCBI Taxonomy" id="2601632"/>
    <lineage>
        <taxon>Viruses</taxon>
        <taxon>Duplodnaviria</taxon>
        <taxon>Heunggongvirae</taxon>
        <taxon>Uroviricota</taxon>
        <taxon>Caudoviricetes</taxon>
        <taxon>Chimalliviridae</taxon>
        <taxon>Pawinskivirus</taxon>
        <taxon>Pawinskivirus PS119XW</taxon>
    </lineage>
</organism>
<evidence type="ECO:0000313" key="2">
    <source>
        <dbReference type="Proteomes" id="UP000322144"/>
    </source>
</evidence>
<dbReference type="GeneID" id="77937121"/>
<protein>
    <recommendedName>
        <fullName evidence="3">Virion structural protein</fullName>
    </recommendedName>
</protein>
<proteinExistence type="predicted"/>